<comment type="subcellular location">
    <subcellularLocation>
        <location evidence="2">Mitochondrion outer membrane</location>
        <topology evidence="2">Single-pass type IV membrane protein</topology>
        <orientation evidence="2">Cytoplasmic side</orientation>
    </subcellularLocation>
</comment>
<organism evidence="26 27">
    <name type="scientific">Eschrichtius robustus</name>
    <name type="common">California gray whale</name>
    <name type="synonym">Eschrichtius gibbosus</name>
    <dbReference type="NCBI Taxonomy" id="9764"/>
    <lineage>
        <taxon>Eukaryota</taxon>
        <taxon>Metazoa</taxon>
        <taxon>Chordata</taxon>
        <taxon>Craniata</taxon>
        <taxon>Vertebrata</taxon>
        <taxon>Euteleostomi</taxon>
        <taxon>Mammalia</taxon>
        <taxon>Eutheria</taxon>
        <taxon>Laurasiatheria</taxon>
        <taxon>Artiodactyla</taxon>
        <taxon>Whippomorpha</taxon>
        <taxon>Cetacea</taxon>
        <taxon>Mysticeti</taxon>
        <taxon>Eschrichtiidae</taxon>
        <taxon>Eschrichtius</taxon>
    </lineage>
</organism>
<keyword evidence="6" id="KW-0531">Neurotransmitter degradation</keyword>
<dbReference type="InterPro" id="IPR001613">
    <property type="entry name" value="Flavin_amine_oxidase"/>
</dbReference>
<keyword evidence="7" id="KW-0128">Catecholamine metabolism</keyword>
<evidence type="ECO:0000256" key="21">
    <source>
        <dbReference type="ARBA" id="ARBA00048979"/>
    </source>
</evidence>
<evidence type="ECO:0000256" key="17">
    <source>
        <dbReference type="ARBA" id="ARBA00048032"/>
    </source>
</evidence>
<evidence type="ECO:0000256" key="1">
    <source>
        <dbReference type="ARBA" id="ARBA00001974"/>
    </source>
</evidence>
<evidence type="ECO:0000259" key="25">
    <source>
        <dbReference type="Pfam" id="PF01593"/>
    </source>
</evidence>
<evidence type="ECO:0000256" key="15">
    <source>
        <dbReference type="ARBA" id="ARBA00047691"/>
    </source>
</evidence>
<comment type="catalytic activity">
    <reaction evidence="15">
        <text>(R)-noradrenaline + O2 + H2O = (R)-3,4-dihydroxymandelaldehyde + H2O2 + NH4(+)</text>
        <dbReference type="Rhea" id="RHEA:69076"/>
        <dbReference type="ChEBI" id="CHEBI:15377"/>
        <dbReference type="ChEBI" id="CHEBI:15379"/>
        <dbReference type="ChEBI" id="CHEBI:16240"/>
        <dbReference type="ChEBI" id="CHEBI:28938"/>
        <dbReference type="ChEBI" id="CHEBI:72587"/>
        <dbReference type="ChEBI" id="CHEBI:180943"/>
    </reaction>
</comment>
<evidence type="ECO:0000256" key="12">
    <source>
        <dbReference type="ARBA" id="ARBA00037358"/>
    </source>
</evidence>
<keyword evidence="4" id="KW-0496">Mitochondrion</keyword>
<evidence type="ECO:0000256" key="14">
    <source>
        <dbReference type="ARBA" id="ARBA00047410"/>
    </source>
</evidence>
<proteinExistence type="inferred from homology"/>
<comment type="function">
    <text evidence="12">Catalyzes the oxidative deamination of primary and some secondary amine such as neurotransmitters, with concomitant reduction of oxygen to hydrogen peroxide and has important functions in the metabolism of neuroactive and vasoactive amines in the central nervous system and peripheral tissues. Preferentially oxidizes serotonin. Also catalyzes the oxidative deamination of kynuramine to 3-(2-aminophenyl)-3-oxopropanal that can spontaneously condense to 4-hydroxyquinoline.</text>
</comment>
<dbReference type="PRINTS" id="PR00757">
    <property type="entry name" value="AMINEOXDASEF"/>
</dbReference>
<evidence type="ECO:0000256" key="4">
    <source>
        <dbReference type="ARBA" id="ARBA00022787"/>
    </source>
</evidence>
<keyword evidence="8" id="KW-0812">Transmembrane</keyword>
<evidence type="ECO:0000313" key="26">
    <source>
        <dbReference type="EMBL" id="KAJ8784563.1"/>
    </source>
</evidence>
<dbReference type="InterPro" id="IPR002937">
    <property type="entry name" value="Amino_oxidase"/>
</dbReference>
<comment type="catalytic activity">
    <reaction evidence="22">
        <text>kynuramine + O2 + H2O = 3-(2-aminophenyl)-3-oxopropanal + H2O2 + NH4(+)</text>
        <dbReference type="Rhea" id="RHEA:59596"/>
        <dbReference type="ChEBI" id="CHEBI:15377"/>
        <dbReference type="ChEBI" id="CHEBI:15379"/>
        <dbReference type="ChEBI" id="CHEBI:16240"/>
        <dbReference type="ChEBI" id="CHEBI:28938"/>
        <dbReference type="ChEBI" id="CHEBI:180898"/>
        <dbReference type="ChEBI" id="CHEBI:180899"/>
    </reaction>
    <physiologicalReaction direction="left-to-right" evidence="22">
        <dbReference type="Rhea" id="RHEA:59597"/>
    </physiologicalReaction>
</comment>
<comment type="catalytic activity">
    <reaction evidence="17">
        <text>a primary methyl amine + O2 + H2O = an aldehyde + H2O2 + NH4(+)</text>
        <dbReference type="Rhea" id="RHEA:16153"/>
        <dbReference type="ChEBI" id="CHEBI:15377"/>
        <dbReference type="ChEBI" id="CHEBI:15379"/>
        <dbReference type="ChEBI" id="CHEBI:16240"/>
        <dbReference type="ChEBI" id="CHEBI:17478"/>
        <dbReference type="ChEBI" id="CHEBI:28938"/>
        <dbReference type="ChEBI" id="CHEBI:228804"/>
        <dbReference type="EC" id="1.4.3.21"/>
    </reaction>
</comment>
<keyword evidence="9 24" id="KW-0560">Oxidoreductase</keyword>
<evidence type="ECO:0000256" key="19">
    <source>
        <dbReference type="ARBA" id="ARBA00048463"/>
    </source>
</evidence>
<evidence type="ECO:0000256" key="18">
    <source>
        <dbReference type="ARBA" id="ARBA00048448"/>
    </source>
</evidence>
<comment type="similarity">
    <text evidence="24">Belongs to the flavin monoamine oxidase family.</text>
</comment>
<reference evidence="26 27" key="1">
    <citation type="submission" date="2022-11" db="EMBL/GenBank/DDBJ databases">
        <title>Whole genome sequence of Eschrichtius robustus ER-17-0199.</title>
        <authorList>
            <person name="Bruniche-Olsen A."/>
            <person name="Black A.N."/>
            <person name="Fields C.J."/>
            <person name="Walden K."/>
            <person name="Dewoody J.A."/>
        </authorList>
    </citation>
    <scope>NUCLEOTIDE SEQUENCE [LARGE SCALE GENOMIC DNA]</scope>
    <source>
        <strain evidence="26">ER-17-0199</strain>
        <tissue evidence="26">Blubber</tissue>
    </source>
</reference>
<dbReference type="GO" id="GO:0006584">
    <property type="term" value="P:catecholamine metabolic process"/>
    <property type="evidence" value="ECO:0007669"/>
    <property type="project" value="UniProtKB-KW"/>
</dbReference>
<comment type="cofactor">
    <cofactor evidence="1 24">
        <name>FAD</name>
        <dbReference type="ChEBI" id="CHEBI:57692"/>
    </cofactor>
</comment>
<comment type="catalytic activity">
    <reaction evidence="16">
        <text>tyramine + O2 + H2O = (4-hydroxyphenyl)acetaldehyde + H2O2 + NH4(+)</text>
        <dbReference type="Rhea" id="RHEA:30591"/>
        <dbReference type="ChEBI" id="CHEBI:15377"/>
        <dbReference type="ChEBI" id="CHEBI:15379"/>
        <dbReference type="ChEBI" id="CHEBI:15621"/>
        <dbReference type="ChEBI" id="CHEBI:16240"/>
        <dbReference type="ChEBI" id="CHEBI:28938"/>
        <dbReference type="ChEBI" id="CHEBI:327995"/>
    </reaction>
</comment>
<keyword evidence="5 24" id="KW-0274">FAD</keyword>
<comment type="catalytic activity">
    <reaction evidence="20">
        <text>dopamine + O2 + H2O = 3,4-dihydroxyphenylacetaldehyde + H2O2 + NH4(+)</text>
        <dbReference type="Rhea" id="RHEA:27946"/>
        <dbReference type="ChEBI" id="CHEBI:15377"/>
        <dbReference type="ChEBI" id="CHEBI:15379"/>
        <dbReference type="ChEBI" id="CHEBI:16240"/>
        <dbReference type="ChEBI" id="CHEBI:27978"/>
        <dbReference type="ChEBI" id="CHEBI:28938"/>
        <dbReference type="ChEBI" id="CHEBI:59905"/>
    </reaction>
</comment>
<evidence type="ECO:0000256" key="11">
    <source>
        <dbReference type="ARBA" id="ARBA00025863"/>
    </source>
</evidence>
<comment type="catalytic activity">
    <reaction evidence="19">
        <text>serotonin + O2 + H2O = (5-hydroxyindol-3-yl)acetaldehyde + H2O2 + NH4(+)</text>
        <dbReference type="Rhea" id="RHEA:69072"/>
        <dbReference type="ChEBI" id="CHEBI:15377"/>
        <dbReference type="ChEBI" id="CHEBI:15379"/>
        <dbReference type="ChEBI" id="CHEBI:16240"/>
        <dbReference type="ChEBI" id="CHEBI:28938"/>
        <dbReference type="ChEBI" id="CHEBI:50157"/>
        <dbReference type="ChEBI" id="CHEBI:350546"/>
    </reaction>
</comment>
<dbReference type="PANTHER" id="PTHR43563:SF11">
    <property type="entry name" value="AMINE OXIDASE [FLAVIN-CONTAINING] A"/>
    <property type="match status" value="1"/>
</dbReference>
<dbReference type="SUPFAM" id="SSF54373">
    <property type="entry name" value="FAD-linked reductases, C-terminal domain"/>
    <property type="match status" value="1"/>
</dbReference>
<dbReference type="GO" id="GO:0008131">
    <property type="term" value="F:primary methylamine oxidase activity"/>
    <property type="evidence" value="ECO:0007669"/>
    <property type="project" value="UniProtKB-EC"/>
</dbReference>
<dbReference type="PANTHER" id="PTHR43563">
    <property type="entry name" value="AMINE OXIDASE"/>
    <property type="match status" value="1"/>
</dbReference>
<evidence type="ECO:0000256" key="8">
    <source>
        <dbReference type="ARBA" id="ARBA00022989"/>
    </source>
</evidence>
<evidence type="ECO:0000256" key="22">
    <source>
        <dbReference type="ARBA" id="ARBA00049094"/>
    </source>
</evidence>
<dbReference type="Proteomes" id="UP001159641">
    <property type="component" value="Unassembled WGS sequence"/>
</dbReference>
<comment type="catalytic activity">
    <reaction evidence="13">
        <text>tryptamine + O2 + H2O = indole-3-acetaldehyde + H2O2 + NH4(+)</text>
        <dbReference type="Rhea" id="RHEA:59416"/>
        <dbReference type="ChEBI" id="CHEBI:15377"/>
        <dbReference type="ChEBI" id="CHEBI:15379"/>
        <dbReference type="ChEBI" id="CHEBI:16240"/>
        <dbReference type="ChEBI" id="CHEBI:18086"/>
        <dbReference type="ChEBI" id="CHEBI:28938"/>
        <dbReference type="ChEBI" id="CHEBI:57887"/>
    </reaction>
</comment>
<keyword evidence="8" id="KW-1133">Transmembrane helix</keyword>
<evidence type="ECO:0000256" key="3">
    <source>
        <dbReference type="ARBA" id="ARBA00022630"/>
    </source>
</evidence>
<sequence length="158" mass="18167">MHYKEAFWKKKYYCGCMIIGDEEAPISISLDDTKPDGSLPALMGFILARKADRLAEVHKELRKRKICELYAKGLGSQEALQPVRYEEKNWCEEQYSGGCYAAYFPPGIMTQYGTLIRQPVGRIYFAGTESLLLKIIRFSTSVTALWFVVYKFRLPTRS</sequence>
<protein>
    <recommendedName>
        <fullName evidence="24">Amine oxidase</fullName>
        <ecNumber evidence="24">1.4.3.-</ecNumber>
    </recommendedName>
</protein>
<evidence type="ECO:0000256" key="2">
    <source>
        <dbReference type="ARBA" id="ARBA00004362"/>
    </source>
</evidence>
<comment type="subunit">
    <text evidence="11">Monomer, homo- or heterodimer (containing two subunits of similar size). Each subunit contains a covalently bound flavin. Enzymatically active as monomer.</text>
</comment>
<keyword evidence="27" id="KW-1185">Reference proteome</keyword>
<dbReference type="GO" id="GO:0097621">
    <property type="term" value="F:monoamine oxidase activity"/>
    <property type="evidence" value="ECO:0007669"/>
    <property type="project" value="UniProtKB-EC"/>
</dbReference>
<feature type="binding site" evidence="23">
    <location>
        <position position="129"/>
    </location>
    <ligand>
        <name>FAD</name>
        <dbReference type="ChEBI" id="CHEBI:57692"/>
    </ligand>
</feature>
<evidence type="ECO:0000256" key="9">
    <source>
        <dbReference type="ARBA" id="ARBA00023002"/>
    </source>
</evidence>
<keyword evidence="3 24" id="KW-0285">Flavoprotein</keyword>
<evidence type="ECO:0000256" key="23">
    <source>
        <dbReference type="PIRSR" id="PIRSR601613-1"/>
    </source>
</evidence>
<dbReference type="GO" id="GO:0050660">
    <property type="term" value="F:flavin adenine dinucleotide binding"/>
    <property type="evidence" value="ECO:0007669"/>
    <property type="project" value="TreeGrafter"/>
</dbReference>
<name>A0AB34GWT1_ESCRO</name>
<feature type="binding site" evidence="23">
    <location>
        <position position="45"/>
    </location>
    <ligand>
        <name>substrate</name>
    </ligand>
</feature>
<dbReference type="EMBL" id="JAIQCJ010002046">
    <property type="protein sequence ID" value="KAJ8784563.1"/>
    <property type="molecule type" value="Genomic_DNA"/>
</dbReference>
<feature type="domain" description="Amine oxidase" evidence="25">
    <location>
        <begin position="1"/>
        <end position="128"/>
    </location>
</feature>
<evidence type="ECO:0000313" key="27">
    <source>
        <dbReference type="Proteomes" id="UP001159641"/>
    </source>
</evidence>
<evidence type="ECO:0000256" key="13">
    <source>
        <dbReference type="ARBA" id="ARBA00047323"/>
    </source>
</evidence>
<dbReference type="AlphaFoldDB" id="A0AB34GWT1"/>
<keyword evidence="4" id="KW-1000">Mitochondrion outer membrane</keyword>
<comment type="caution">
    <text evidence="26">The sequence shown here is derived from an EMBL/GenBank/DDBJ whole genome shotgun (WGS) entry which is preliminary data.</text>
</comment>
<evidence type="ECO:0000256" key="16">
    <source>
        <dbReference type="ARBA" id="ARBA00047794"/>
    </source>
</evidence>
<dbReference type="GO" id="GO:0005741">
    <property type="term" value="C:mitochondrial outer membrane"/>
    <property type="evidence" value="ECO:0007669"/>
    <property type="project" value="UniProtKB-SubCell"/>
</dbReference>
<evidence type="ECO:0000256" key="24">
    <source>
        <dbReference type="RuleBase" id="RU362067"/>
    </source>
</evidence>
<comment type="catalytic activity">
    <reaction evidence="21">
        <text>2-phenylethylamine + O2 + H2O = 2-phenylacetaldehyde + H2O2 + NH4(+)</text>
        <dbReference type="Rhea" id="RHEA:25265"/>
        <dbReference type="ChEBI" id="CHEBI:15377"/>
        <dbReference type="ChEBI" id="CHEBI:15379"/>
        <dbReference type="ChEBI" id="CHEBI:16240"/>
        <dbReference type="ChEBI" id="CHEBI:16424"/>
        <dbReference type="ChEBI" id="CHEBI:28938"/>
        <dbReference type="ChEBI" id="CHEBI:225237"/>
    </reaction>
</comment>
<evidence type="ECO:0000256" key="7">
    <source>
        <dbReference type="ARBA" id="ARBA00022939"/>
    </source>
</evidence>
<dbReference type="EC" id="1.4.3.-" evidence="24"/>
<dbReference type="Pfam" id="PF01593">
    <property type="entry name" value="Amino_oxidase"/>
    <property type="match status" value="1"/>
</dbReference>
<evidence type="ECO:0000256" key="20">
    <source>
        <dbReference type="ARBA" id="ARBA00048466"/>
    </source>
</evidence>
<dbReference type="Gene3D" id="3.90.660.10">
    <property type="match status" value="1"/>
</dbReference>
<gene>
    <name evidence="26" type="ORF">J1605_008215</name>
</gene>
<evidence type="ECO:0000256" key="10">
    <source>
        <dbReference type="ARBA" id="ARBA00023136"/>
    </source>
</evidence>
<accession>A0AB34GWT1</accession>
<comment type="catalytic activity">
    <reaction evidence="18">
        <text>a secondary aliphatic amine + O2 + H2O = a primary amine + an aldehyde + H2O2</text>
        <dbReference type="Rhea" id="RHEA:26414"/>
        <dbReference type="ChEBI" id="CHEBI:15377"/>
        <dbReference type="ChEBI" id="CHEBI:15379"/>
        <dbReference type="ChEBI" id="CHEBI:16240"/>
        <dbReference type="ChEBI" id="CHEBI:17478"/>
        <dbReference type="ChEBI" id="CHEBI:58855"/>
        <dbReference type="ChEBI" id="CHEBI:65296"/>
        <dbReference type="EC" id="1.4.3.4"/>
    </reaction>
</comment>
<keyword evidence="10" id="KW-0472">Membrane</keyword>
<dbReference type="InterPro" id="IPR050703">
    <property type="entry name" value="Flavin_MAO"/>
</dbReference>
<comment type="catalytic activity">
    <reaction evidence="14">
        <text>(R)-adrenaline + O2 + H2O = (R)-3,4-dihydroxymandelaldehyde + methylamine + H2O2</text>
        <dbReference type="Rhea" id="RHEA:51168"/>
        <dbReference type="ChEBI" id="CHEBI:15377"/>
        <dbReference type="ChEBI" id="CHEBI:15379"/>
        <dbReference type="ChEBI" id="CHEBI:16240"/>
        <dbReference type="ChEBI" id="CHEBI:59338"/>
        <dbReference type="ChEBI" id="CHEBI:71406"/>
        <dbReference type="ChEBI" id="CHEBI:180943"/>
    </reaction>
</comment>
<evidence type="ECO:0000256" key="5">
    <source>
        <dbReference type="ARBA" id="ARBA00022827"/>
    </source>
</evidence>
<evidence type="ECO:0000256" key="6">
    <source>
        <dbReference type="ARBA" id="ARBA00022867"/>
    </source>
</evidence>